<dbReference type="AlphaFoldDB" id="A0A7J8VNC3"/>
<dbReference type="EMBL" id="JABFAB010000011">
    <property type="protein sequence ID" value="MBA0664102.1"/>
    <property type="molecule type" value="Genomic_DNA"/>
</dbReference>
<evidence type="ECO:0000313" key="2">
    <source>
        <dbReference type="Proteomes" id="UP000593573"/>
    </source>
</evidence>
<feature type="non-terminal residue" evidence="1">
    <location>
        <position position="1"/>
    </location>
</feature>
<keyword evidence="2" id="KW-1185">Reference proteome</keyword>
<reference evidence="1 2" key="1">
    <citation type="journal article" date="2019" name="Genome Biol. Evol.">
        <title>Insights into the evolution of the New World diploid cottons (Gossypium, subgenus Houzingenia) based on genome sequencing.</title>
        <authorList>
            <person name="Grover C.E."/>
            <person name="Arick M.A. 2nd"/>
            <person name="Thrash A."/>
            <person name="Conover J.L."/>
            <person name="Sanders W.S."/>
            <person name="Peterson D.G."/>
            <person name="Frelichowski J.E."/>
            <person name="Scheffler J.A."/>
            <person name="Scheffler B.E."/>
            <person name="Wendel J.F."/>
        </authorList>
    </citation>
    <scope>NUCLEOTIDE SEQUENCE [LARGE SCALE GENOMIC DNA]</scope>
    <source>
        <strain evidence="1">57</strain>
        <tissue evidence="1">Leaf</tissue>
    </source>
</reference>
<evidence type="ECO:0000313" key="1">
    <source>
        <dbReference type="EMBL" id="MBA0664102.1"/>
    </source>
</evidence>
<sequence length="85" mass="10001">YIQSVVKAELGINININKARRTKLKALKEIEIDVIELKVLKEMEIDVIEEYATLYHYTKELRRSNRGSTIEIKTKRLAPRFPPLF</sequence>
<organism evidence="1 2">
    <name type="scientific">Gossypium klotzschianum</name>
    <dbReference type="NCBI Taxonomy" id="34286"/>
    <lineage>
        <taxon>Eukaryota</taxon>
        <taxon>Viridiplantae</taxon>
        <taxon>Streptophyta</taxon>
        <taxon>Embryophyta</taxon>
        <taxon>Tracheophyta</taxon>
        <taxon>Spermatophyta</taxon>
        <taxon>Magnoliopsida</taxon>
        <taxon>eudicotyledons</taxon>
        <taxon>Gunneridae</taxon>
        <taxon>Pentapetalae</taxon>
        <taxon>rosids</taxon>
        <taxon>malvids</taxon>
        <taxon>Malvales</taxon>
        <taxon>Malvaceae</taxon>
        <taxon>Malvoideae</taxon>
        <taxon>Gossypium</taxon>
    </lineage>
</organism>
<protein>
    <submittedName>
        <fullName evidence="1">Uncharacterized protein</fullName>
    </submittedName>
</protein>
<dbReference type="OrthoDB" id="10493999at2759"/>
<proteinExistence type="predicted"/>
<name>A0A7J8VNC3_9ROSI</name>
<gene>
    <name evidence="1" type="ORF">Goklo_004160</name>
</gene>
<comment type="caution">
    <text evidence="1">The sequence shown here is derived from an EMBL/GenBank/DDBJ whole genome shotgun (WGS) entry which is preliminary data.</text>
</comment>
<dbReference type="Proteomes" id="UP000593573">
    <property type="component" value="Unassembled WGS sequence"/>
</dbReference>
<accession>A0A7J8VNC3</accession>